<dbReference type="Proteomes" id="UP000077521">
    <property type="component" value="Unassembled WGS sequence"/>
</dbReference>
<keyword evidence="3" id="KW-1185">Reference proteome</keyword>
<accession>A0A177TQ20</accession>
<feature type="compositionally biased region" description="Low complexity" evidence="1">
    <location>
        <begin position="286"/>
        <end position="295"/>
    </location>
</feature>
<sequence>MSSIAAAASSLSPAQRTHLVHLYRRILRASEVAFAEDHATHEAWRKFAATRFRSADADPAKYQEHVKHAEEVEETLRKNVVQGKWREESGAYALRFRPDTELGSNETIRQNRNKQIADLKSSKRPTCGGSSAAASSSRTATTSAAAAFSTLSLLRAPSSASSGSARPTPRPIPTFPSLTILADGSSILLQTTSPRHTTRLTRDPTNHPLWNPSLADRRPGGGGDGDGENEDVGGRLGRFRRRFDTESSGASAPPAEAPAAASQAPQKAGSARASPSTPTPAPTPAPSASSRRAASFGMDDLDWMSVGGRQARAGSEPQGKKGKGKK</sequence>
<dbReference type="PANTHER" id="PTHR28174">
    <property type="entry name" value="54S RIBOSOMAL PROTEIN L36, MITOCHONDRIAL"/>
    <property type="match status" value="1"/>
</dbReference>
<evidence type="ECO:0000313" key="3">
    <source>
        <dbReference type="Proteomes" id="UP000077521"/>
    </source>
</evidence>
<evidence type="ECO:0000256" key="1">
    <source>
        <dbReference type="SAM" id="MobiDB-lite"/>
    </source>
</evidence>
<dbReference type="PANTHER" id="PTHR28174:SF1">
    <property type="entry name" value="LARGE RIBOSOMAL SUBUNIT PROTEIN BL31M"/>
    <property type="match status" value="1"/>
</dbReference>
<reference evidence="2" key="1">
    <citation type="submission" date="2016-04" db="EMBL/GenBank/DDBJ databases">
        <authorList>
            <person name="Nguyen H.D."/>
            <person name="Samba Siva P."/>
            <person name="Cullis J."/>
            <person name="Levesque C.A."/>
            <person name="Hambleton S."/>
        </authorList>
    </citation>
    <scope>NUCLEOTIDE SEQUENCE</scope>
    <source>
        <strain evidence="2">DAOMC 236416</strain>
    </source>
</reference>
<dbReference type="GO" id="GO:0032543">
    <property type="term" value="P:mitochondrial translation"/>
    <property type="evidence" value="ECO:0007669"/>
    <property type="project" value="InterPro"/>
</dbReference>
<gene>
    <name evidence="2" type="ORF">A4X13_0g6210</name>
</gene>
<dbReference type="GO" id="GO:0005762">
    <property type="term" value="C:mitochondrial large ribosomal subunit"/>
    <property type="evidence" value="ECO:0007669"/>
    <property type="project" value="InterPro"/>
</dbReference>
<feature type="compositionally biased region" description="Low complexity" evidence="1">
    <location>
        <begin position="246"/>
        <end position="276"/>
    </location>
</feature>
<dbReference type="InterPro" id="IPR034600">
    <property type="entry name" value="Ribosomal_bL31m"/>
</dbReference>
<protein>
    <recommendedName>
        <fullName evidence="4">Mitochondrial zinc maintenance protein 1, mitochondrial</fullName>
    </recommendedName>
</protein>
<dbReference type="Gene3D" id="6.20.130.10">
    <property type="match status" value="1"/>
</dbReference>
<feature type="compositionally biased region" description="Low complexity" evidence="1">
    <location>
        <begin position="130"/>
        <end position="140"/>
    </location>
</feature>
<reference evidence="2" key="2">
    <citation type="journal article" date="2019" name="IMA Fungus">
        <title>Genome sequencing and comparison of five Tilletia species to identify candidate genes for the detection of regulated species infecting wheat.</title>
        <authorList>
            <person name="Nguyen H.D.T."/>
            <person name="Sultana T."/>
            <person name="Kesanakurti P."/>
            <person name="Hambleton S."/>
        </authorList>
    </citation>
    <scope>NUCLEOTIDE SEQUENCE</scope>
    <source>
        <strain evidence="2">DAOMC 236416</strain>
    </source>
</reference>
<feature type="compositionally biased region" description="Low complexity" evidence="1">
    <location>
        <begin position="157"/>
        <end position="167"/>
    </location>
</feature>
<dbReference type="GO" id="GO:0003735">
    <property type="term" value="F:structural constituent of ribosome"/>
    <property type="evidence" value="ECO:0007669"/>
    <property type="project" value="InterPro"/>
</dbReference>
<feature type="region of interest" description="Disordered" evidence="1">
    <location>
        <begin position="157"/>
        <end position="326"/>
    </location>
</feature>
<dbReference type="GO" id="GO:0034551">
    <property type="term" value="P:mitochondrial respiratory chain complex III assembly"/>
    <property type="evidence" value="ECO:0007669"/>
    <property type="project" value="InterPro"/>
</dbReference>
<comment type="caution">
    <text evidence="2">The sequence shown here is derived from an EMBL/GenBank/DDBJ whole genome shotgun (WGS) entry which is preliminary data.</text>
</comment>
<evidence type="ECO:0000313" key="2">
    <source>
        <dbReference type="EMBL" id="KAE8244842.1"/>
    </source>
</evidence>
<evidence type="ECO:0008006" key="4">
    <source>
        <dbReference type="Google" id="ProtNLM"/>
    </source>
</evidence>
<dbReference type="CDD" id="cd20267">
    <property type="entry name" value="Complex1_LYR_LYRM7"/>
    <property type="match status" value="1"/>
</dbReference>
<organism evidence="2 3">
    <name type="scientific">Tilletia indica</name>
    <dbReference type="NCBI Taxonomy" id="43049"/>
    <lineage>
        <taxon>Eukaryota</taxon>
        <taxon>Fungi</taxon>
        <taxon>Dikarya</taxon>
        <taxon>Basidiomycota</taxon>
        <taxon>Ustilaginomycotina</taxon>
        <taxon>Exobasidiomycetes</taxon>
        <taxon>Tilletiales</taxon>
        <taxon>Tilletiaceae</taxon>
        <taxon>Tilletia</taxon>
    </lineage>
</organism>
<dbReference type="EMBL" id="LWDF02000563">
    <property type="protein sequence ID" value="KAE8244842.1"/>
    <property type="molecule type" value="Genomic_DNA"/>
</dbReference>
<proteinExistence type="predicted"/>
<name>A0A177TQ20_9BASI</name>
<dbReference type="InterPro" id="IPR045298">
    <property type="entry name" value="Complex1_LYR_LYRM7"/>
</dbReference>
<dbReference type="AlphaFoldDB" id="A0A177TQ20"/>
<feature type="region of interest" description="Disordered" evidence="1">
    <location>
        <begin position="118"/>
        <end position="140"/>
    </location>
</feature>